<dbReference type="InterPro" id="IPR028349">
    <property type="entry name" value="PafC-like"/>
</dbReference>
<evidence type="ECO:0000313" key="5">
    <source>
        <dbReference type="Proteomes" id="UP000092573"/>
    </source>
</evidence>
<name>A0A1B1N007_9BACL</name>
<dbReference type="PANTHER" id="PTHR34580:SF9">
    <property type="entry name" value="SLL5097 PROTEIN"/>
    <property type="match status" value="1"/>
</dbReference>
<keyword evidence="4" id="KW-0238">DNA-binding</keyword>
<dbReference type="InterPro" id="IPR057727">
    <property type="entry name" value="WCX_dom"/>
</dbReference>
<dbReference type="Proteomes" id="UP000092573">
    <property type="component" value="Chromosome"/>
</dbReference>
<dbReference type="PANTHER" id="PTHR34580">
    <property type="match status" value="1"/>
</dbReference>
<evidence type="ECO:0000313" key="4">
    <source>
        <dbReference type="EMBL" id="ANS74755.1"/>
    </source>
</evidence>
<dbReference type="InterPro" id="IPR013196">
    <property type="entry name" value="HTH_11"/>
</dbReference>
<dbReference type="InterPro" id="IPR036390">
    <property type="entry name" value="WH_DNA-bd_sf"/>
</dbReference>
<dbReference type="Pfam" id="PF25583">
    <property type="entry name" value="WCX"/>
    <property type="match status" value="1"/>
</dbReference>
<gene>
    <name evidence="4" type="ORF">AWM70_09240</name>
</gene>
<dbReference type="EMBL" id="CP014167">
    <property type="protein sequence ID" value="ANS74755.1"/>
    <property type="molecule type" value="Genomic_DNA"/>
</dbReference>
<reference evidence="4 5" key="1">
    <citation type="submission" date="2016-01" db="EMBL/GenBank/DDBJ databases">
        <title>Complete Genome Sequence of Paenibacillus yonginensis DCY84, a novel Plant Growth-Promoting Bacteria with Elicitation of Induced Systemic Resistance.</title>
        <authorList>
            <person name="Kim Y.J."/>
            <person name="Yang D.C."/>
            <person name="Sukweenadhi J."/>
        </authorList>
    </citation>
    <scope>NUCLEOTIDE SEQUENCE [LARGE SCALE GENOMIC DNA]</scope>
    <source>
        <strain evidence="4 5">DCY84</strain>
    </source>
</reference>
<sequence length="321" mass="36689">MSKSKRLMELMLAVHRKRHFTVKELANEFGVSPRTILRDLQELGELGVPLYSEVGPHGGYRLLNERMLPPIAFSEEEAVAVFFASHALRHYRDIPFQTEISSALSKFYLHMPQDVRDKIDIMRDRVDFQVPQRPQESPHLNLLLQAAIEQQVVRAEYDGRKGLEVREILPVGIYASGGLWYCPAYCYGRQDYRLFRCDRILTAEIVHAPESEAPQTGQVDLKNWNSVHHAHSEFVDVSVELSREGCRRCESELWPLLKILKREDGSGRIDGRILRSDLPFFASYFTGLGLDAKVNEPAELVLAIRRQLAALQEAYSQGDEA</sequence>
<evidence type="ECO:0000256" key="1">
    <source>
        <dbReference type="ARBA" id="ARBA00023015"/>
    </source>
</evidence>
<dbReference type="SUPFAM" id="SSF46785">
    <property type="entry name" value="Winged helix' DNA-binding domain"/>
    <property type="match status" value="1"/>
</dbReference>
<dbReference type="Gene3D" id="1.10.10.10">
    <property type="entry name" value="Winged helix-like DNA-binding domain superfamily/Winged helix DNA-binding domain"/>
    <property type="match status" value="1"/>
</dbReference>
<dbReference type="InterPro" id="IPR026881">
    <property type="entry name" value="WYL_dom"/>
</dbReference>
<keyword evidence="2" id="KW-0804">Transcription</keyword>
<dbReference type="AlphaFoldDB" id="A0A1B1N007"/>
<evidence type="ECO:0000256" key="2">
    <source>
        <dbReference type="ARBA" id="ARBA00023163"/>
    </source>
</evidence>
<feature type="domain" description="HTH deoR-type" evidence="3">
    <location>
        <begin position="3"/>
        <end position="62"/>
    </location>
</feature>
<dbReference type="SMART" id="SM00420">
    <property type="entry name" value="HTH_DEOR"/>
    <property type="match status" value="1"/>
</dbReference>
<dbReference type="KEGG" id="pyg:AWM70_09240"/>
<organism evidence="4 5">
    <name type="scientific">Paenibacillus yonginensis</name>
    <dbReference type="NCBI Taxonomy" id="1462996"/>
    <lineage>
        <taxon>Bacteria</taxon>
        <taxon>Bacillati</taxon>
        <taxon>Bacillota</taxon>
        <taxon>Bacilli</taxon>
        <taxon>Bacillales</taxon>
        <taxon>Paenibacillaceae</taxon>
        <taxon>Paenibacillus</taxon>
    </lineage>
</organism>
<dbReference type="Pfam" id="PF08279">
    <property type="entry name" value="HTH_11"/>
    <property type="match status" value="1"/>
</dbReference>
<dbReference type="GO" id="GO:0003700">
    <property type="term" value="F:DNA-binding transcription factor activity"/>
    <property type="evidence" value="ECO:0007669"/>
    <property type="project" value="InterPro"/>
</dbReference>
<dbReference type="InterPro" id="IPR051534">
    <property type="entry name" value="CBASS_pafABC_assoc_protein"/>
</dbReference>
<dbReference type="Pfam" id="PF13280">
    <property type="entry name" value="WYL"/>
    <property type="match status" value="1"/>
</dbReference>
<dbReference type="PROSITE" id="PS52050">
    <property type="entry name" value="WYL"/>
    <property type="match status" value="1"/>
</dbReference>
<dbReference type="PROSITE" id="PS51000">
    <property type="entry name" value="HTH_DEOR_2"/>
    <property type="match status" value="1"/>
</dbReference>
<dbReference type="STRING" id="1462996.AWM70_09240"/>
<keyword evidence="5" id="KW-1185">Reference proteome</keyword>
<proteinExistence type="predicted"/>
<protein>
    <submittedName>
        <fullName evidence="4">DNA-binding protein</fullName>
    </submittedName>
</protein>
<keyword evidence="1" id="KW-0805">Transcription regulation</keyword>
<dbReference type="InterPro" id="IPR036388">
    <property type="entry name" value="WH-like_DNA-bd_sf"/>
</dbReference>
<dbReference type="OrthoDB" id="9815009at2"/>
<dbReference type="RefSeq" id="WP_068695722.1">
    <property type="nucleotide sequence ID" value="NZ_CP014167.1"/>
</dbReference>
<dbReference type="GO" id="GO:0003677">
    <property type="term" value="F:DNA binding"/>
    <property type="evidence" value="ECO:0007669"/>
    <property type="project" value="UniProtKB-KW"/>
</dbReference>
<evidence type="ECO:0000259" key="3">
    <source>
        <dbReference type="PROSITE" id="PS51000"/>
    </source>
</evidence>
<accession>A0A1B1N007</accession>
<dbReference type="PIRSF" id="PIRSF016838">
    <property type="entry name" value="PafC"/>
    <property type="match status" value="1"/>
</dbReference>
<dbReference type="InterPro" id="IPR001034">
    <property type="entry name" value="DeoR_HTH"/>
</dbReference>